<comment type="subcellular location">
    <subcellularLocation>
        <location evidence="1">Host Golgi apparatus</location>
    </subcellularLocation>
    <subcellularLocation>
        <location evidence="3">Host cytoplasm</location>
    </subcellularLocation>
    <subcellularLocation>
        <location evidence="5">Host endoplasmic reticulum-Golgi intermediate compartment</location>
    </subcellularLocation>
    <subcellularLocation>
        <location evidence="2">Host nucleus</location>
    </subcellularLocation>
    <subcellularLocation>
        <location evidence="4">Virion</location>
    </subcellularLocation>
</comment>
<dbReference type="GO" id="GO:0042025">
    <property type="term" value="C:host cell nucleus"/>
    <property type="evidence" value="ECO:0007669"/>
    <property type="project" value="UniProtKB-SubCell"/>
</dbReference>
<dbReference type="GO" id="GO:0044172">
    <property type="term" value="C:host cell endoplasmic reticulum-Golgi intermediate compartment"/>
    <property type="evidence" value="ECO:0007669"/>
    <property type="project" value="UniProtKB-SubCell"/>
</dbReference>
<keyword evidence="11" id="KW-0946">Virion</keyword>
<dbReference type="PIRSF" id="PIRSF003953">
    <property type="entry name" value="N_PhelboV"/>
    <property type="match status" value="1"/>
</dbReference>
<keyword evidence="10" id="KW-1040">Host Golgi apparatus</keyword>
<dbReference type="InterPro" id="IPR009522">
    <property type="entry name" value="Capsid_Phlebovir/Tenuivir"/>
</dbReference>
<evidence type="ECO:0000256" key="6">
    <source>
        <dbReference type="ARBA" id="ARBA00005299"/>
    </source>
</evidence>
<evidence type="ECO:0000256" key="8">
    <source>
        <dbReference type="ARBA" id="ARBA00022561"/>
    </source>
</evidence>
<evidence type="ECO:0000256" key="9">
    <source>
        <dbReference type="ARBA" id="ARBA00022562"/>
    </source>
</evidence>
<feature type="non-terminal residue" evidence="18">
    <location>
        <position position="1"/>
    </location>
</feature>
<evidence type="ECO:0000313" key="18">
    <source>
        <dbReference type="EMBL" id="AHF71071.1"/>
    </source>
</evidence>
<name>W0HGV7_9VIRU</name>
<dbReference type="InterPro" id="IPR015971">
    <property type="entry name" value="Nucleocapsid_Phlebovirus"/>
</dbReference>
<reference evidence="18" key="1">
    <citation type="journal article" date="2014" name="J. Virol.">
        <title>Malsoor virus, a novel bat phlebovirus, is closely related to severe fever with thrombocytopenia syndrome virus and heartland virus.</title>
        <authorList>
            <person name="Mourya D.T."/>
            <person name="Yadav P.D."/>
            <person name="Basu A."/>
            <person name="Shete A."/>
            <person name="Patil D.Y."/>
            <person name="Zawar D."/>
            <person name="Majumdar T.D."/>
            <person name="Kokate P."/>
            <person name="Sarkale P."/>
            <person name="Raut C.G."/>
            <person name="Jadhav S.M."/>
        </authorList>
    </citation>
    <scope>NUCLEOTIDE SEQUENCE</scope>
    <source>
        <strain evidence="18">NIV1050650</strain>
    </source>
</reference>
<keyword evidence="13 18" id="KW-0543">Viral nucleoprotein</keyword>
<evidence type="ECO:0000256" key="13">
    <source>
        <dbReference type="ARBA" id="ARBA00023086"/>
    </source>
</evidence>
<evidence type="ECO:0000256" key="7">
    <source>
        <dbReference type="ARBA" id="ARBA00014389"/>
    </source>
</evidence>
<organism evidence="18">
    <name type="scientific">Malsoor virus</name>
    <dbReference type="NCBI Taxonomy" id="1445418"/>
    <lineage>
        <taxon>Viruses</taxon>
        <taxon>Riboviria</taxon>
        <taxon>Orthornavirae</taxon>
        <taxon>Negarnaviricota</taxon>
        <taxon>Polyploviricotina</taxon>
        <taxon>Bunyaviricetes</taxon>
        <taxon>Hareavirales</taxon>
        <taxon>Phenuiviridae</taxon>
        <taxon>Phlebovirus</taxon>
    </lineage>
</organism>
<evidence type="ECO:0000256" key="17">
    <source>
        <dbReference type="ARBA" id="ARBA00046628"/>
    </source>
</evidence>
<evidence type="ECO:0000256" key="1">
    <source>
        <dbReference type="ARBA" id="ARBA00004136"/>
    </source>
</evidence>
<dbReference type="GO" id="GO:1990904">
    <property type="term" value="C:ribonucleoprotein complex"/>
    <property type="evidence" value="ECO:0007669"/>
    <property type="project" value="UniProtKB-KW"/>
</dbReference>
<keyword evidence="12" id="KW-0694">RNA-binding</keyword>
<evidence type="ECO:0000256" key="15">
    <source>
        <dbReference type="ARBA" id="ARBA00023274"/>
    </source>
</evidence>
<evidence type="ECO:0000256" key="4">
    <source>
        <dbReference type="ARBA" id="ARBA00004328"/>
    </source>
</evidence>
<evidence type="ECO:0000256" key="10">
    <source>
        <dbReference type="ARBA" id="ARBA00022812"/>
    </source>
</evidence>
<comment type="subunit">
    <text evidence="17">Homodimer. Homohexamer; ring-shaped, necessary to form the nucleocapsid. Homopentamers; opened pentamers in solution. Binds to viral genomic RNA. Interacts with glycoprotein Gn; this interaction allows packaging of nucleocapsids into virions.</text>
</comment>
<dbReference type="Pfam" id="PF05733">
    <property type="entry name" value="Tenui_N"/>
    <property type="match status" value="1"/>
</dbReference>
<evidence type="ECO:0000256" key="14">
    <source>
        <dbReference type="ARBA" id="ARBA00023200"/>
    </source>
</evidence>
<sequence>SSQFVKMTDWSKVAVDFGVGELDHQHLLSIAKELAYEGLDPAAILKYLHEKNPNGWKEDAKYIIVFALTRGNKIEKASKKMSDKGRERIMNIQALYHLQEKASDRMAITPVRVAQSLPTWTCSAAAALLEYLPVSHGKIKEKVGNYPAEMMCMAFGSLIPHDIQVEDVAVYMDAYSVWQDAFTRVINPQLRNASKQAVYETFKDPLHAAVNSSFFPTEARVRFLKLKGLMDNTGRPSDNVRAAAKYYRGMA</sequence>
<protein>
    <recommendedName>
        <fullName evidence="7">Nucleoprotein</fullName>
    </recommendedName>
    <alternativeName>
        <fullName evidence="16">Nucleocapsid protein</fullName>
    </alternativeName>
</protein>
<keyword evidence="8" id="KW-0167">Capsid protein</keyword>
<keyword evidence="14" id="KW-1035">Host cytoplasm</keyword>
<dbReference type="GO" id="GO:0003723">
    <property type="term" value="F:RNA binding"/>
    <property type="evidence" value="ECO:0007669"/>
    <property type="project" value="UniProtKB-KW"/>
</dbReference>
<evidence type="ECO:0000256" key="16">
    <source>
        <dbReference type="ARBA" id="ARBA00033344"/>
    </source>
</evidence>
<evidence type="ECO:0000256" key="11">
    <source>
        <dbReference type="ARBA" id="ARBA00022844"/>
    </source>
</evidence>
<evidence type="ECO:0000256" key="5">
    <source>
        <dbReference type="ARBA" id="ARBA00004452"/>
    </source>
</evidence>
<evidence type="ECO:0000256" key="2">
    <source>
        <dbReference type="ARBA" id="ARBA00004147"/>
    </source>
</evidence>
<accession>W0HGV7</accession>
<proteinExistence type="inferred from homology"/>
<evidence type="ECO:0000256" key="12">
    <source>
        <dbReference type="ARBA" id="ARBA00022884"/>
    </source>
</evidence>
<evidence type="ECO:0000256" key="3">
    <source>
        <dbReference type="ARBA" id="ARBA00004192"/>
    </source>
</evidence>
<dbReference type="GO" id="GO:0019013">
    <property type="term" value="C:viral nucleocapsid"/>
    <property type="evidence" value="ECO:0007669"/>
    <property type="project" value="UniProtKB-KW"/>
</dbReference>
<comment type="similarity">
    <text evidence="6">Belongs to the phlebovirus nucleocapsid protein family.</text>
</comment>
<keyword evidence="15" id="KW-0687">Ribonucleoprotein</keyword>
<dbReference type="GO" id="GO:0044177">
    <property type="term" value="C:host cell Golgi apparatus"/>
    <property type="evidence" value="ECO:0007669"/>
    <property type="project" value="UniProtKB-SubCell"/>
</dbReference>
<dbReference type="EMBL" id="KF186499">
    <property type="protein sequence ID" value="AHF71071.1"/>
    <property type="molecule type" value="Viral_cRNA"/>
</dbReference>
<keyword evidence="9" id="KW-1048">Host nucleus</keyword>